<accession>A0A370QBU4</accession>
<proteinExistence type="predicted"/>
<dbReference type="Proteomes" id="UP000255317">
    <property type="component" value="Unassembled WGS sequence"/>
</dbReference>
<dbReference type="AlphaFoldDB" id="A0A370QBU4"/>
<comment type="caution">
    <text evidence="1">The sequence shown here is derived from an EMBL/GenBank/DDBJ whole genome shotgun (WGS) entry which is preliminary data.</text>
</comment>
<name>A0A370QBU4_9FLAO</name>
<evidence type="ECO:0000313" key="1">
    <source>
        <dbReference type="EMBL" id="RDK85470.1"/>
    </source>
</evidence>
<sequence>MWDSSLRFGMTLGSHPVILNGAQRSEESNSRLEMVLQLEIQKEITYLFIKIIIKQPELNIPSIGY</sequence>
<dbReference type="EMBL" id="QRAO01000003">
    <property type="protein sequence ID" value="RDK85470.1"/>
    <property type="molecule type" value="Genomic_DNA"/>
</dbReference>
<keyword evidence="2" id="KW-1185">Reference proteome</keyword>
<gene>
    <name evidence="1" type="ORF">C8D94_103297</name>
</gene>
<protein>
    <submittedName>
        <fullName evidence="1">Uncharacterized protein</fullName>
    </submittedName>
</protein>
<reference evidence="1 2" key="1">
    <citation type="submission" date="2018-07" db="EMBL/GenBank/DDBJ databases">
        <title>Genomic Encyclopedia of Type Strains, Phase IV (KMG-IV): sequencing the most valuable type-strain genomes for metagenomic binning, comparative biology and taxonomic classification.</title>
        <authorList>
            <person name="Goeker M."/>
        </authorList>
    </citation>
    <scope>NUCLEOTIDE SEQUENCE [LARGE SCALE GENOMIC DNA]</scope>
    <source>
        <strain evidence="1 2">DSM 101478</strain>
    </source>
</reference>
<evidence type="ECO:0000313" key="2">
    <source>
        <dbReference type="Proteomes" id="UP000255317"/>
    </source>
</evidence>
<organism evidence="1 2">
    <name type="scientific">Marinirhabdus gelatinilytica</name>
    <dbReference type="NCBI Taxonomy" id="1703343"/>
    <lineage>
        <taxon>Bacteria</taxon>
        <taxon>Pseudomonadati</taxon>
        <taxon>Bacteroidota</taxon>
        <taxon>Flavobacteriia</taxon>
        <taxon>Flavobacteriales</taxon>
        <taxon>Flavobacteriaceae</taxon>
    </lineage>
</organism>